<evidence type="ECO:0000256" key="1">
    <source>
        <dbReference type="SAM" id="MobiDB-lite"/>
    </source>
</evidence>
<dbReference type="RefSeq" id="XP_019017767.1">
    <property type="nucleotide sequence ID" value="XM_019164277.1"/>
</dbReference>
<dbReference type="STRING" id="763406.A0A1E3NKI3"/>
<evidence type="ECO:0000313" key="4">
    <source>
        <dbReference type="Proteomes" id="UP000094455"/>
    </source>
</evidence>
<keyword evidence="4" id="KW-1185">Reference proteome</keyword>
<proteinExistence type="predicted"/>
<dbReference type="Proteomes" id="UP000094455">
    <property type="component" value="Unassembled WGS sequence"/>
</dbReference>
<dbReference type="OrthoDB" id="5579731at2759"/>
<dbReference type="InterPro" id="IPR055264">
    <property type="entry name" value="BOD1/SHG1_dom"/>
</dbReference>
<protein>
    <recommendedName>
        <fullName evidence="2">BOD1/SHG1 domain-containing protein</fullName>
    </recommendedName>
</protein>
<name>A0A1E3NKI3_9ASCO</name>
<feature type="region of interest" description="Disordered" evidence="1">
    <location>
        <begin position="77"/>
        <end position="105"/>
    </location>
</feature>
<dbReference type="Pfam" id="PF05205">
    <property type="entry name" value="COMPASS-Shg1"/>
    <property type="match status" value="1"/>
</dbReference>
<dbReference type="EMBL" id="KV454003">
    <property type="protein sequence ID" value="ODQ46654.1"/>
    <property type="molecule type" value="Genomic_DNA"/>
</dbReference>
<accession>A0A1E3NKI3</accession>
<dbReference type="AlphaFoldDB" id="A0A1E3NKI3"/>
<gene>
    <name evidence="3" type="ORF">PICMEDRAFT_72705</name>
</gene>
<feature type="domain" description="BOD1/SHG1" evidence="2">
    <location>
        <begin position="6"/>
        <end position="76"/>
    </location>
</feature>
<dbReference type="GeneID" id="30180964"/>
<organism evidence="3 4">
    <name type="scientific">Pichia membranifaciens NRRL Y-2026</name>
    <dbReference type="NCBI Taxonomy" id="763406"/>
    <lineage>
        <taxon>Eukaryota</taxon>
        <taxon>Fungi</taxon>
        <taxon>Dikarya</taxon>
        <taxon>Ascomycota</taxon>
        <taxon>Saccharomycotina</taxon>
        <taxon>Pichiomycetes</taxon>
        <taxon>Pichiales</taxon>
        <taxon>Pichiaceae</taxon>
        <taxon>Pichia</taxon>
    </lineage>
</organism>
<evidence type="ECO:0000313" key="3">
    <source>
        <dbReference type="EMBL" id="ODQ46654.1"/>
    </source>
</evidence>
<reference evidence="3 4" key="1">
    <citation type="journal article" date="2016" name="Proc. Natl. Acad. Sci. U.S.A.">
        <title>Comparative genomics of biotechnologically important yeasts.</title>
        <authorList>
            <person name="Riley R."/>
            <person name="Haridas S."/>
            <person name="Wolfe K.H."/>
            <person name="Lopes M.R."/>
            <person name="Hittinger C.T."/>
            <person name="Goeker M."/>
            <person name="Salamov A.A."/>
            <person name="Wisecaver J.H."/>
            <person name="Long T.M."/>
            <person name="Calvey C.H."/>
            <person name="Aerts A.L."/>
            <person name="Barry K.W."/>
            <person name="Choi C."/>
            <person name="Clum A."/>
            <person name="Coughlan A.Y."/>
            <person name="Deshpande S."/>
            <person name="Douglass A.P."/>
            <person name="Hanson S.J."/>
            <person name="Klenk H.-P."/>
            <person name="LaButti K.M."/>
            <person name="Lapidus A."/>
            <person name="Lindquist E.A."/>
            <person name="Lipzen A.M."/>
            <person name="Meier-Kolthoff J.P."/>
            <person name="Ohm R.A."/>
            <person name="Otillar R.P."/>
            <person name="Pangilinan J.L."/>
            <person name="Peng Y."/>
            <person name="Rokas A."/>
            <person name="Rosa C.A."/>
            <person name="Scheuner C."/>
            <person name="Sibirny A.A."/>
            <person name="Slot J.C."/>
            <person name="Stielow J.B."/>
            <person name="Sun H."/>
            <person name="Kurtzman C.P."/>
            <person name="Blackwell M."/>
            <person name="Grigoriev I.V."/>
            <person name="Jeffries T.W."/>
        </authorList>
    </citation>
    <scope>NUCLEOTIDE SEQUENCE [LARGE SCALE GENOMIC DNA]</scope>
    <source>
        <strain evidence="3 4">NRRL Y-2026</strain>
    </source>
</reference>
<evidence type="ECO:0000259" key="2">
    <source>
        <dbReference type="Pfam" id="PF05205"/>
    </source>
</evidence>
<sequence length="140" mass="15666">MDQKEIVAEYKRQGLFDARRKQFFDTFVADETRQQQLKELIGELVKCKIEKEPELFSKNRGKVSALIQTELVKRHVEREKLSTSGGRADGEAGDGAGSGKDGRYSDTELLDRINDLLDSYVASVEGSEQVQGEIISQLNG</sequence>